<evidence type="ECO:0000313" key="2">
    <source>
        <dbReference type="Proteomes" id="UP001595851"/>
    </source>
</evidence>
<comment type="caution">
    <text evidence="1">The sequence shown here is derived from an EMBL/GenBank/DDBJ whole genome shotgun (WGS) entry which is preliminary data.</text>
</comment>
<name>A0ABV8G5T6_9ACTN</name>
<evidence type="ECO:0000313" key="1">
    <source>
        <dbReference type="EMBL" id="MFC4009351.1"/>
    </source>
</evidence>
<keyword evidence="2" id="KW-1185">Reference proteome</keyword>
<dbReference type="Proteomes" id="UP001595851">
    <property type="component" value="Unassembled WGS sequence"/>
</dbReference>
<proteinExistence type="predicted"/>
<reference evidence="2" key="1">
    <citation type="journal article" date="2019" name="Int. J. Syst. Evol. Microbiol.">
        <title>The Global Catalogue of Microorganisms (GCM) 10K type strain sequencing project: providing services to taxonomists for standard genome sequencing and annotation.</title>
        <authorList>
            <consortium name="The Broad Institute Genomics Platform"/>
            <consortium name="The Broad Institute Genome Sequencing Center for Infectious Disease"/>
            <person name="Wu L."/>
            <person name="Ma J."/>
        </authorList>
    </citation>
    <scope>NUCLEOTIDE SEQUENCE [LARGE SCALE GENOMIC DNA]</scope>
    <source>
        <strain evidence="2">TBRC 1276</strain>
    </source>
</reference>
<protein>
    <submittedName>
        <fullName evidence="1">Uncharacterized protein</fullName>
    </submittedName>
</protein>
<dbReference type="EMBL" id="JBHSBI010000009">
    <property type="protein sequence ID" value="MFC4009351.1"/>
    <property type="molecule type" value="Genomic_DNA"/>
</dbReference>
<dbReference type="RefSeq" id="WP_379529405.1">
    <property type="nucleotide sequence ID" value="NZ_JBHSBI010000009.1"/>
</dbReference>
<sequence length="429" mass="46580">MIVTHPLRLPAEVVAAYGLKLLTTFQLHHLGVSFSASGDAYVLSSVRERDIRADTTASGYLVARYRPDGTPVAAVTAGLRKSSGLYDEELHSRIPDWLSDVCVLPGGAVAVSSEAGRTYLLDPDLTRLDGAWPGEADDLRDAAAHHARSFAAVIRATPSGRLLCLVPEYAARGYGRMEPNLFGTADGALTPRDRPRVRVFACLNGSPQHQGASHVVPYAEYKGAPAGHGNRPDPDLRALTSGRWADVPRWTFTPWLGSPVVAADDLFVIPIFDPGVRRSSPYVFALVDNTGVIRGRLEGLGQDDRSPYPGKHYAVAADPARGRIFHINRSGLHVWSTDGQPLVTLSADDKVYKPLTRFHLAGCSPAGELVLLHESHHLLLRIGLPGDLDRLGPTVQTALAEHTRRRNQLKKELAPSNWIWTAPVDTVIV</sequence>
<gene>
    <name evidence="1" type="ORF">ACFOY2_19115</name>
</gene>
<organism evidence="1 2">
    <name type="scientific">Nonomuraea purpurea</name>
    <dbReference type="NCBI Taxonomy" id="1849276"/>
    <lineage>
        <taxon>Bacteria</taxon>
        <taxon>Bacillati</taxon>
        <taxon>Actinomycetota</taxon>
        <taxon>Actinomycetes</taxon>
        <taxon>Streptosporangiales</taxon>
        <taxon>Streptosporangiaceae</taxon>
        <taxon>Nonomuraea</taxon>
    </lineage>
</organism>
<accession>A0ABV8G5T6</accession>